<dbReference type="PANTHER" id="PTHR34227:SF1">
    <property type="entry name" value="DIMETHYL SULFOXIDE REDUCTASE CHAPERONE-RELATED"/>
    <property type="match status" value="1"/>
</dbReference>
<evidence type="ECO:0000256" key="1">
    <source>
        <dbReference type="ARBA" id="ARBA00023186"/>
    </source>
</evidence>
<keyword evidence="1" id="KW-0143">Chaperone</keyword>
<evidence type="ECO:0000313" key="2">
    <source>
        <dbReference type="EMBL" id="KAE9726465.1"/>
    </source>
</evidence>
<dbReference type="PANTHER" id="PTHR34227">
    <property type="entry name" value="CHAPERONE PROTEIN YCDY"/>
    <property type="match status" value="1"/>
</dbReference>
<dbReference type="InterPro" id="IPR050289">
    <property type="entry name" value="TorD/DmsD_chaperones"/>
</dbReference>
<protein>
    <submittedName>
        <fullName evidence="2">Molecular chaperone TorD</fullName>
    </submittedName>
</protein>
<gene>
    <name evidence="2" type="ORF">GP711_24940</name>
</gene>
<sequence length="234" mass="26454">MTMTSHQFPEYLIQRTVGYDLLRRLLIEEPTPALLNFLQQQDLATLFPAIADANFSSALERVQHALAGEPFITGDSAFENLHWDFTRLFIGPETPPAPPWESVYVSRDKLLFQRCTQEVKQVYQSCGLTMSDDDGEAPDHIGFELDFLYQQRQSVAEALHSGASLQSVMLSLLRQRDFLQQHTLAFCDAFSHNVKTHAETDFYCGIAQLLPVFLTHDAQQLNQVVGMETVQATS</sequence>
<dbReference type="InterPro" id="IPR020945">
    <property type="entry name" value="DMSO/NO3_reduct_chaperone"/>
</dbReference>
<comment type="caution">
    <text evidence="2">The sequence shown here is derived from an EMBL/GenBank/DDBJ whole genome shotgun (WGS) entry which is preliminary data.</text>
</comment>
<dbReference type="Pfam" id="PF02613">
    <property type="entry name" value="Nitrate_red_del"/>
    <property type="match status" value="1"/>
</dbReference>
<dbReference type="InterPro" id="IPR036411">
    <property type="entry name" value="TorD-like_sf"/>
</dbReference>
<organism evidence="2 3">
    <name type="scientific">Escherichia coli</name>
    <dbReference type="NCBI Taxonomy" id="562"/>
    <lineage>
        <taxon>Bacteria</taxon>
        <taxon>Pseudomonadati</taxon>
        <taxon>Pseudomonadota</taxon>
        <taxon>Gammaproteobacteria</taxon>
        <taxon>Enterobacterales</taxon>
        <taxon>Enterobacteriaceae</taxon>
        <taxon>Escherichia</taxon>
    </lineage>
</organism>
<dbReference type="Proteomes" id="UP000437875">
    <property type="component" value="Unassembled WGS sequence"/>
</dbReference>
<reference evidence="2 3" key="1">
    <citation type="submission" date="2019-10" db="EMBL/GenBank/DDBJ databases">
        <title>Antimicrobial-resistant enteric bacteria are widely distributed amongst people, animals and the environment in northern Tanzania.</title>
        <authorList>
            <person name="Subbiah M."/>
            <person name="Call D.R."/>
        </authorList>
    </citation>
    <scope>NUCLEOTIDE SEQUENCE [LARGE SCALE GENOMIC DNA]</scope>
    <source>
        <strain evidence="2 3">TzEc067</strain>
    </source>
</reference>
<proteinExistence type="predicted"/>
<dbReference type="AlphaFoldDB" id="A0A6N6WQB3"/>
<name>A0A6N6WQB3_ECOLX</name>
<accession>A0A6N6WQB3</accession>
<evidence type="ECO:0000313" key="3">
    <source>
        <dbReference type="Proteomes" id="UP000437875"/>
    </source>
</evidence>
<dbReference type="Gene3D" id="1.10.3480.10">
    <property type="entry name" value="TorD-like"/>
    <property type="match status" value="1"/>
</dbReference>
<dbReference type="EMBL" id="WSGM01000116">
    <property type="protein sequence ID" value="KAE9726465.1"/>
    <property type="molecule type" value="Genomic_DNA"/>
</dbReference>
<dbReference type="SUPFAM" id="SSF89155">
    <property type="entry name" value="TorD-like"/>
    <property type="match status" value="1"/>
</dbReference>